<comment type="caution">
    <text evidence="1">The sequence shown here is derived from an EMBL/GenBank/DDBJ whole genome shotgun (WGS) entry which is preliminary data.</text>
</comment>
<proteinExistence type="predicted"/>
<gene>
    <name evidence="1" type="ORF">A3B50_00485</name>
</gene>
<evidence type="ECO:0000313" key="2">
    <source>
        <dbReference type="Proteomes" id="UP000178558"/>
    </source>
</evidence>
<dbReference type="SUPFAM" id="SSF143744">
    <property type="entry name" value="GlcG-like"/>
    <property type="match status" value="1"/>
</dbReference>
<evidence type="ECO:0000313" key="1">
    <source>
        <dbReference type="EMBL" id="OGK50243.1"/>
    </source>
</evidence>
<accession>A0A1F7J3P9</accession>
<organism evidence="1 2">
    <name type="scientific">Candidatus Roizmanbacteria bacterium RIFCSPLOWO2_01_FULL_40_42</name>
    <dbReference type="NCBI Taxonomy" id="1802066"/>
    <lineage>
        <taxon>Bacteria</taxon>
        <taxon>Candidatus Roizmaniibacteriota</taxon>
    </lineage>
</organism>
<protein>
    <submittedName>
        <fullName evidence="1">Uncharacterized protein</fullName>
    </submittedName>
</protein>
<dbReference type="AlphaFoldDB" id="A0A1F7J3P9"/>
<dbReference type="InterPro" id="IPR005624">
    <property type="entry name" value="PduO/GlcC-like"/>
</dbReference>
<dbReference type="Pfam" id="PF03928">
    <property type="entry name" value="HbpS-like"/>
    <property type="match status" value="1"/>
</dbReference>
<name>A0A1F7J3P9_9BACT</name>
<dbReference type="EMBL" id="MGAQ01000020">
    <property type="protein sequence ID" value="OGK50243.1"/>
    <property type="molecule type" value="Genomic_DNA"/>
</dbReference>
<dbReference type="InterPro" id="IPR038084">
    <property type="entry name" value="PduO/GlcC-like_sf"/>
</dbReference>
<sequence>MAHPERSDLVQHSWVAEYRTIAEEGALVLQREVLIRAKAAGASGSVAIFDNRGMMLAYQATGPNAYNQHMNIALAKGKSVLATHRSTSEQRDRMETKGQGALQFADTLGSLFKGGVAFFFDEDATEFAGALVFSGDKGEDKDEEFCRGALDGTGFYTDLPEREQEPDVKLR</sequence>
<reference evidence="1 2" key="1">
    <citation type="journal article" date="2016" name="Nat. Commun.">
        <title>Thousands of microbial genomes shed light on interconnected biogeochemical processes in an aquifer system.</title>
        <authorList>
            <person name="Anantharaman K."/>
            <person name="Brown C.T."/>
            <person name="Hug L.A."/>
            <person name="Sharon I."/>
            <person name="Castelle C.J."/>
            <person name="Probst A.J."/>
            <person name="Thomas B.C."/>
            <person name="Singh A."/>
            <person name="Wilkins M.J."/>
            <person name="Karaoz U."/>
            <person name="Brodie E.L."/>
            <person name="Williams K.H."/>
            <person name="Hubbard S.S."/>
            <person name="Banfield J.F."/>
        </authorList>
    </citation>
    <scope>NUCLEOTIDE SEQUENCE [LARGE SCALE GENOMIC DNA]</scope>
</reference>
<dbReference type="Gene3D" id="3.30.450.150">
    <property type="entry name" value="Haem-degrading domain"/>
    <property type="match status" value="1"/>
</dbReference>
<dbReference type="Proteomes" id="UP000178558">
    <property type="component" value="Unassembled WGS sequence"/>
</dbReference>